<dbReference type="EMBL" id="JANQDX010000012">
    <property type="protein sequence ID" value="KAL0915703.1"/>
    <property type="molecule type" value="Genomic_DNA"/>
</dbReference>
<sequence length="103" mass="11982">MERRSIKVTSNNLKQKTQRSRGKLLPSATHSFILSQYNGASLDLVGWILLRVDARIVIFERYPTKIKNYGINLAPLPEQDWLPKYVQIVRGHYTKWGSRIDVQ</sequence>
<dbReference type="Proteomes" id="UP001552299">
    <property type="component" value="Unassembled WGS sequence"/>
</dbReference>
<evidence type="ECO:0000313" key="2">
    <source>
        <dbReference type="EMBL" id="KAL0915703.1"/>
    </source>
</evidence>
<organism evidence="2 3">
    <name type="scientific">Dendrobium thyrsiflorum</name>
    <name type="common">Pinecone-like raceme dendrobium</name>
    <name type="synonym">Orchid</name>
    <dbReference type="NCBI Taxonomy" id="117978"/>
    <lineage>
        <taxon>Eukaryota</taxon>
        <taxon>Viridiplantae</taxon>
        <taxon>Streptophyta</taxon>
        <taxon>Embryophyta</taxon>
        <taxon>Tracheophyta</taxon>
        <taxon>Spermatophyta</taxon>
        <taxon>Magnoliopsida</taxon>
        <taxon>Liliopsida</taxon>
        <taxon>Asparagales</taxon>
        <taxon>Orchidaceae</taxon>
        <taxon>Epidendroideae</taxon>
        <taxon>Malaxideae</taxon>
        <taxon>Dendrobiinae</taxon>
        <taxon>Dendrobium</taxon>
    </lineage>
</organism>
<accession>A0ABD0V070</accession>
<evidence type="ECO:0000256" key="1">
    <source>
        <dbReference type="SAM" id="MobiDB-lite"/>
    </source>
</evidence>
<name>A0ABD0V070_DENTH</name>
<gene>
    <name evidence="2" type="ORF">M5K25_016141</name>
</gene>
<protein>
    <submittedName>
        <fullName evidence="2">Uncharacterized protein</fullName>
    </submittedName>
</protein>
<feature type="region of interest" description="Disordered" evidence="1">
    <location>
        <begin position="1"/>
        <end position="20"/>
    </location>
</feature>
<proteinExistence type="predicted"/>
<reference evidence="2 3" key="1">
    <citation type="journal article" date="2024" name="Plant Biotechnol. J.">
        <title>Dendrobium thyrsiflorum genome and its molecular insights into genes involved in important horticultural traits.</title>
        <authorList>
            <person name="Chen B."/>
            <person name="Wang J.Y."/>
            <person name="Zheng P.J."/>
            <person name="Li K.L."/>
            <person name="Liang Y.M."/>
            <person name="Chen X.F."/>
            <person name="Zhang C."/>
            <person name="Zhao X."/>
            <person name="He X."/>
            <person name="Zhang G.Q."/>
            <person name="Liu Z.J."/>
            <person name="Xu Q."/>
        </authorList>
    </citation>
    <scope>NUCLEOTIDE SEQUENCE [LARGE SCALE GENOMIC DNA]</scope>
    <source>
        <strain evidence="2">GZMU011</strain>
    </source>
</reference>
<comment type="caution">
    <text evidence="2">The sequence shown here is derived from an EMBL/GenBank/DDBJ whole genome shotgun (WGS) entry which is preliminary data.</text>
</comment>
<dbReference type="AlphaFoldDB" id="A0ABD0V070"/>
<evidence type="ECO:0000313" key="3">
    <source>
        <dbReference type="Proteomes" id="UP001552299"/>
    </source>
</evidence>
<keyword evidence="3" id="KW-1185">Reference proteome</keyword>